<proteinExistence type="predicted"/>
<keyword evidence="2" id="KW-1185">Reference proteome</keyword>
<dbReference type="Proteomes" id="UP000246464">
    <property type="component" value="Chromosome 4"/>
</dbReference>
<accession>A0A2U9B6U4</accession>
<evidence type="ECO:0000313" key="1">
    <source>
        <dbReference type="EMBL" id="AWO99579.1"/>
    </source>
</evidence>
<sequence>MATEAETRSSYVTPLELEIRLCVYGENQMILRKRSISAAAGEERQSLPESTCFNPTGTKIMWLQLKMNYKNMELKEAPTGAEGPEFGSFQG</sequence>
<protein>
    <submittedName>
        <fullName evidence="1">Uncharacterized protein</fullName>
    </submittedName>
</protein>
<reference evidence="1 2" key="1">
    <citation type="submission" date="2017-12" db="EMBL/GenBank/DDBJ databases">
        <title>Integrating genomic resources of turbot (Scophthalmus maximus) in depth evaluation of genetic and physical mapping variation across individuals.</title>
        <authorList>
            <person name="Martinez P."/>
        </authorList>
    </citation>
    <scope>NUCLEOTIDE SEQUENCE [LARGE SCALE GENOMIC DNA]</scope>
</reference>
<evidence type="ECO:0000313" key="2">
    <source>
        <dbReference type="Proteomes" id="UP000246464"/>
    </source>
</evidence>
<organism evidence="1 2">
    <name type="scientific">Scophthalmus maximus</name>
    <name type="common">Turbot</name>
    <name type="synonym">Psetta maxima</name>
    <dbReference type="NCBI Taxonomy" id="52904"/>
    <lineage>
        <taxon>Eukaryota</taxon>
        <taxon>Metazoa</taxon>
        <taxon>Chordata</taxon>
        <taxon>Craniata</taxon>
        <taxon>Vertebrata</taxon>
        <taxon>Euteleostomi</taxon>
        <taxon>Actinopterygii</taxon>
        <taxon>Neopterygii</taxon>
        <taxon>Teleostei</taxon>
        <taxon>Neoteleostei</taxon>
        <taxon>Acanthomorphata</taxon>
        <taxon>Carangaria</taxon>
        <taxon>Pleuronectiformes</taxon>
        <taxon>Pleuronectoidei</taxon>
        <taxon>Scophthalmidae</taxon>
        <taxon>Scophthalmus</taxon>
    </lineage>
</organism>
<dbReference type="EMBL" id="CP026246">
    <property type="protein sequence ID" value="AWO99579.1"/>
    <property type="molecule type" value="Genomic_DNA"/>
</dbReference>
<name>A0A2U9B6U4_SCOMX</name>
<dbReference type="AlphaFoldDB" id="A0A2U9B6U4"/>
<gene>
    <name evidence="1" type="ORF">SMAX5B_015309</name>
</gene>